<evidence type="ECO:0000256" key="2">
    <source>
        <dbReference type="ARBA" id="ARBA00011233"/>
    </source>
</evidence>
<comment type="subcellular location">
    <subcellularLocation>
        <location evidence="1">Nucleus</location>
    </subcellularLocation>
</comment>
<evidence type="ECO:0000256" key="8">
    <source>
        <dbReference type="ARBA" id="ARBA00023242"/>
    </source>
</evidence>
<dbReference type="GO" id="GO:0005634">
    <property type="term" value="C:nucleus"/>
    <property type="evidence" value="ECO:0007669"/>
    <property type="project" value="UniProtKB-SubCell"/>
</dbReference>
<dbReference type="PRINTS" id="PR00056">
    <property type="entry name" value="HSFDOMAIN"/>
</dbReference>
<evidence type="ECO:0000256" key="1">
    <source>
        <dbReference type="ARBA" id="ARBA00004123"/>
    </source>
</evidence>
<dbReference type="InterPro" id="IPR000232">
    <property type="entry name" value="HSF_DNA-bd"/>
</dbReference>
<evidence type="ECO:0000259" key="10">
    <source>
        <dbReference type="PROSITE" id="PS00434"/>
    </source>
</evidence>
<evidence type="ECO:0000256" key="4">
    <source>
        <dbReference type="ARBA" id="ARBA00023015"/>
    </source>
</evidence>
<evidence type="ECO:0000256" key="6">
    <source>
        <dbReference type="ARBA" id="ARBA00023125"/>
    </source>
</evidence>
<proteinExistence type="evidence at transcript level"/>
<evidence type="ECO:0000256" key="3">
    <source>
        <dbReference type="ARBA" id="ARBA00022553"/>
    </source>
</evidence>
<keyword evidence="5 11" id="KW-0346">Stress response</keyword>
<dbReference type="SMART" id="SM00415">
    <property type="entry name" value="HSF"/>
    <property type="match status" value="1"/>
</dbReference>
<evidence type="ECO:0000313" key="11">
    <source>
        <dbReference type="EMBL" id="ADM47610.1"/>
    </source>
</evidence>
<keyword evidence="7" id="KW-0804">Transcription</keyword>
<organism evidence="11">
    <name type="scientific">Lilium longiflorum</name>
    <name type="common">Trumpet lily</name>
    <dbReference type="NCBI Taxonomy" id="4690"/>
    <lineage>
        <taxon>Eukaryota</taxon>
        <taxon>Viridiplantae</taxon>
        <taxon>Streptophyta</taxon>
        <taxon>Embryophyta</taxon>
        <taxon>Tracheophyta</taxon>
        <taxon>Spermatophyta</taxon>
        <taxon>Magnoliopsida</taxon>
        <taxon>Liliopsida</taxon>
        <taxon>Liliales</taxon>
        <taxon>Liliaceae</taxon>
        <taxon>Lilium</taxon>
    </lineage>
</organism>
<evidence type="ECO:0000256" key="7">
    <source>
        <dbReference type="ARBA" id="ARBA00023163"/>
    </source>
</evidence>
<feature type="domain" description="HSF-type DNA-binding" evidence="10">
    <location>
        <begin position="77"/>
        <end position="101"/>
    </location>
</feature>
<dbReference type="GO" id="GO:0003700">
    <property type="term" value="F:DNA-binding transcription factor activity"/>
    <property type="evidence" value="ECO:0007669"/>
    <property type="project" value="InterPro"/>
</dbReference>
<keyword evidence="8" id="KW-0539">Nucleus</keyword>
<dbReference type="SUPFAM" id="SSF46785">
    <property type="entry name" value="Winged helix' DNA-binding domain"/>
    <property type="match status" value="1"/>
</dbReference>
<dbReference type="AlphaFoldDB" id="E0Z2D9"/>
<sequence>MASEMTKDGIAVVVVKDEEELLQPEPMPGLHGTALPPFLTKTFEMVEDANTDGIVSWSMERNSFIVWDPYRLSSDLLPRYFKHGNFSSFIRQLNTYGFRKVFPDRWEFAHEKFLGGQKNLLKDIKRRRNVGQSLQQKDVAGAGASPDLSPGTRSCVELGQFGFEAEVDRLKRDHNILVAEIMKLKQQQQTSRTQILAIEERIQGTERMQQRTAAFLARAFKNPSFIEQLLLQSDRKKQQLESLGRKRILTATTSSENLQPDGVDIGADMVNLLSTMGNISSSDQKAKAVFEPVDQDFGVISDVFLEEFLVIGVGEGEQTEVELEDLAAYQYDWVDVKEMADELGYLDSQP</sequence>
<reference evidence="11" key="1">
    <citation type="journal article" date="2010" name="Plant Cell Rep.">
        <title>Cloning and characterization of HsfA2 from Lily (Lilium longiflorum).</title>
        <authorList>
            <person name="Xin H."/>
            <person name="Zhang H."/>
            <person name="Chen L."/>
            <person name="Li X."/>
            <person name="Lian Q."/>
            <person name="Yuan X."/>
            <person name="Hu X."/>
            <person name="Cao L."/>
            <person name="He X."/>
            <person name="Yi M."/>
        </authorList>
    </citation>
    <scope>NUCLEOTIDE SEQUENCE</scope>
</reference>
<comment type="subunit">
    <text evidence="2">Homotrimer.</text>
</comment>
<protein>
    <submittedName>
        <fullName evidence="11">Heat shock transcription factor A2</fullName>
    </submittedName>
</protein>
<dbReference type="EMBL" id="HM185815">
    <property type="protein sequence ID" value="ADM47610.1"/>
    <property type="molecule type" value="mRNA"/>
</dbReference>
<dbReference type="GO" id="GO:0034605">
    <property type="term" value="P:cellular response to heat"/>
    <property type="evidence" value="ECO:0007669"/>
    <property type="project" value="TreeGrafter"/>
</dbReference>
<dbReference type="Pfam" id="PF00447">
    <property type="entry name" value="HSF_DNA-bind"/>
    <property type="match status" value="1"/>
</dbReference>
<keyword evidence="3" id="KW-0597">Phosphoprotein</keyword>
<dbReference type="InterPro" id="IPR036390">
    <property type="entry name" value="WH_DNA-bd_sf"/>
</dbReference>
<comment type="similarity">
    <text evidence="9">Belongs to the HSF family.</text>
</comment>
<dbReference type="GO" id="GO:0006357">
    <property type="term" value="P:regulation of transcription by RNA polymerase II"/>
    <property type="evidence" value="ECO:0007669"/>
    <property type="project" value="TreeGrafter"/>
</dbReference>
<name>E0Z2D9_LILLO</name>
<dbReference type="FunFam" id="1.10.10.10:FF:000057">
    <property type="entry name" value="Heat shock transcription factor 1"/>
    <property type="match status" value="1"/>
</dbReference>
<evidence type="ECO:0000256" key="9">
    <source>
        <dbReference type="RuleBase" id="RU004020"/>
    </source>
</evidence>
<dbReference type="PROSITE" id="PS00434">
    <property type="entry name" value="HSF_DOMAIN"/>
    <property type="match status" value="1"/>
</dbReference>
<keyword evidence="6" id="KW-0238">DNA-binding</keyword>
<dbReference type="PANTHER" id="PTHR10015">
    <property type="entry name" value="HEAT SHOCK TRANSCRIPTION FACTOR"/>
    <property type="match status" value="1"/>
</dbReference>
<dbReference type="Gene3D" id="1.10.10.10">
    <property type="entry name" value="Winged helix-like DNA-binding domain superfamily/Winged helix DNA-binding domain"/>
    <property type="match status" value="1"/>
</dbReference>
<dbReference type="InterPro" id="IPR036388">
    <property type="entry name" value="WH-like_DNA-bd_sf"/>
</dbReference>
<evidence type="ECO:0000256" key="5">
    <source>
        <dbReference type="ARBA" id="ARBA00023016"/>
    </source>
</evidence>
<dbReference type="PANTHER" id="PTHR10015:SF338">
    <property type="entry name" value="HEAT STRESS TRANSCRIPTION FACTOR A-2"/>
    <property type="match status" value="1"/>
</dbReference>
<accession>E0Z2D9</accession>
<keyword evidence="4" id="KW-0805">Transcription regulation</keyword>
<dbReference type="GO" id="GO:0000978">
    <property type="term" value="F:RNA polymerase II cis-regulatory region sequence-specific DNA binding"/>
    <property type="evidence" value="ECO:0007669"/>
    <property type="project" value="TreeGrafter"/>
</dbReference>